<dbReference type="EMBL" id="CP042430">
    <property type="protein sequence ID" value="QEC48839.1"/>
    <property type="molecule type" value="Genomic_DNA"/>
</dbReference>
<organism evidence="2 3">
    <name type="scientific">Baekduia soli</name>
    <dbReference type="NCBI Taxonomy" id="496014"/>
    <lineage>
        <taxon>Bacteria</taxon>
        <taxon>Bacillati</taxon>
        <taxon>Actinomycetota</taxon>
        <taxon>Thermoleophilia</taxon>
        <taxon>Solirubrobacterales</taxon>
        <taxon>Baekduiaceae</taxon>
        <taxon>Baekduia</taxon>
    </lineage>
</organism>
<proteinExistence type="predicted"/>
<accession>A0A5B8U6S6</accession>
<reference evidence="2 3" key="1">
    <citation type="journal article" date="2018" name="J. Microbiol.">
        <title>Baekduia soli gen. nov., sp. nov., a novel bacterium isolated from the soil of Baekdu Mountain and proposal of a novel family name, Baekduiaceae fam. nov.</title>
        <authorList>
            <person name="An D.S."/>
            <person name="Siddiqi M.Z."/>
            <person name="Kim K.H."/>
            <person name="Yu H.S."/>
            <person name="Im W.T."/>
        </authorList>
    </citation>
    <scope>NUCLEOTIDE SEQUENCE [LARGE SCALE GENOMIC DNA]</scope>
    <source>
        <strain evidence="2 3">BR7-21</strain>
    </source>
</reference>
<evidence type="ECO:0000256" key="1">
    <source>
        <dbReference type="SAM" id="MobiDB-lite"/>
    </source>
</evidence>
<sequence>MAEANFAAGTAAMTLLSDWNGNLPRWLDWLPHVAQPSEPGREAAPGARPAAPPRGPTGV</sequence>
<feature type="region of interest" description="Disordered" evidence="1">
    <location>
        <begin position="33"/>
        <end position="59"/>
    </location>
</feature>
<dbReference type="AlphaFoldDB" id="A0A5B8U6S6"/>
<dbReference type="Proteomes" id="UP000321805">
    <property type="component" value="Chromosome"/>
</dbReference>
<name>A0A5B8U6S6_9ACTN</name>
<dbReference type="RefSeq" id="WP_146920821.1">
    <property type="nucleotide sequence ID" value="NZ_CP042430.1"/>
</dbReference>
<feature type="compositionally biased region" description="Pro residues" evidence="1">
    <location>
        <begin position="50"/>
        <end position="59"/>
    </location>
</feature>
<evidence type="ECO:0000313" key="3">
    <source>
        <dbReference type="Proteomes" id="UP000321805"/>
    </source>
</evidence>
<evidence type="ECO:0000313" key="2">
    <source>
        <dbReference type="EMBL" id="QEC48839.1"/>
    </source>
</evidence>
<gene>
    <name evidence="2" type="ORF">FSW04_15500</name>
</gene>
<dbReference type="KEGG" id="bsol:FSW04_15500"/>
<protein>
    <submittedName>
        <fullName evidence="2">Uncharacterized protein</fullName>
    </submittedName>
</protein>
<keyword evidence="3" id="KW-1185">Reference proteome</keyword>